<keyword evidence="5 8" id="KW-0547">Nucleotide-binding</keyword>
<accession>A0A1V2ZZ62</accession>
<keyword evidence="3 8" id="KW-0436">Ligase</keyword>
<dbReference type="Gene3D" id="3.30.1300.10">
    <property type="entry name" value="Pantoate-beta-alanine ligase, C-terminal domain"/>
    <property type="match status" value="1"/>
</dbReference>
<name>A0A1V2ZZ62_9GAMM</name>
<evidence type="ECO:0000256" key="4">
    <source>
        <dbReference type="ARBA" id="ARBA00022655"/>
    </source>
</evidence>
<evidence type="ECO:0000313" key="9">
    <source>
        <dbReference type="EMBL" id="OOC10397.1"/>
    </source>
</evidence>
<dbReference type="GO" id="GO:0005524">
    <property type="term" value="F:ATP binding"/>
    <property type="evidence" value="ECO:0007669"/>
    <property type="project" value="UniProtKB-KW"/>
</dbReference>
<feature type="binding site" evidence="8">
    <location>
        <begin position="32"/>
        <end position="39"/>
    </location>
    <ligand>
        <name>ATP</name>
        <dbReference type="ChEBI" id="CHEBI:30616"/>
    </ligand>
</feature>
<evidence type="ECO:0000256" key="5">
    <source>
        <dbReference type="ARBA" id="ARBA00022741"/>
    </source>
</evidence>
<dbReference type="Pfam" id="PF02569">
    <property type="entry name" value="Pantoate_ligase"/>
    <property type="match status" value="1"/>
</dbReference>
<comment type="catalytic activity">
    <reaction evidence="7 8">
        <text>(R)-pantoate + beta-alanine + ATP = (R)-pantothenate + AMP + diphosphate + H(+)</text>
        <dbReference type="Rhea" id="RHEA:10912"/>
        <dbReference type="ChEBI" id="CHEBI:15378"/>
        <dbReference type="ChEBI" id="CHEBI:15980"/>
        <dbReference type="ChEBI" id="CHEBI:29032"/>
        <dbReference type="ChEBI" id="CHEBI:30616"/>
        <dbReference type="ChEBI" id="CHEBI:33019"/>
        <dbReference type="ChEBI" id="CHEBI:57966"/>
        <dbReference type="ChEBI" id="CHEBI:456215"/>
        <dbReference type="EC" id="6.3.2.1"/>
    </reaction>
</comment>
<dbReference type="EMBL" id="MUZR01000017">
    <property type="protein sequence ID" value="OOC10397.1"/>
    <property type="molecule type" value="Genomic_DNA"/>
</dbReference>
<dbReference type="GO" id="GO:0004592">
    <property type="term" value="F:pantoate-beta-alanine ligase activity"/>
    <property type="evidence" value="ECO:0007669"/>
    <property type="project" value="UniProtKB-UniRule"/>
</dbReference>
<sequence length="290" mass="32434">MRILRDRPQIQAMRREWTRRGSQETIALVPTMGHLHEGHMTLVREARARASRVVVSIFVNPLQFDREEDLANYPRSLEEDSRRLADAGVDALFCPDESVMYPDDGLPPVKVVVPVLSEILEGAFRPGHFDGVATVVAKLFNLVRPDIALFGEKDYQQFRLIERMVGSLDMPVRVDAVPTVREPDGLACSSRNSRLTAESRARAPALKRVLDEVAIVCRRDRSGAADRVTEIEAEACDRLREAGLDAEYVAIRRAMDLAEPVAGEALCDQDLVILGAAWLDSVRLIDNRRP</sequence>
<dbReference type="GO" id="GO:0015940">
    <property type="term" value="P:pantothenate biosynthetic process"/>
    <property type="evidence" value="ECO:0007669"/>
    <property type="project" value="UniProtKB-UniRule"/>
</dbReference>
<evidence type="ECO:0000313" key="10">
    <source>
        <dbReference type="Proteomes" id="UP000189177"/>
    </source>
</evidence>
<keyword evidence="8" id="KW-0963">Cytoplasm</keyword>
<keyword evidence="4 8" id="KW-0566">Pantothenate biosynthesis</keyword>
<comment type="caution">
    <text evidence="9">The sequence shown here is derived from an EMBL/GenBank/DDBJ whole genome shotgun (WGS) entry which is preliminary data.</text>
</comment>
<dbReference type="STRING" id="252474.B1A74_06285"/>
<comment type="function">
    <text evidence="8">Catalyzes the condensation of pantoate with beta-alanine in an ATP-dependent reaction via a pantoyl-adenylate intermediate.</text>
</comment>
<dbReference type="OrthoDB" id="9773087at2"/>
<keyword evidence="6 8" id="KW-0067">ATP-binding</keyword>
<dbReference type="Gene3D" id="3.40.50.620">
    <property type="entry name" value="HUPs"/>
    <property type="match status" value="1"/>
</dbReference>
<comment type="similarity">
    <text evidence="2 8">Belongs to the pantothenate synthetase family.</text>
</comment>
<feature type="binding site" evidence="8">
    <location>
        <position position="63"/>
    </location>
    <ligand>
        <name>beta-alanine</name>
        <dbReference type="ChEBI" id="CHEBI:57966"/>
    </ligand>
</feature>
<feature type="binding site" evidence="8">
    <location>
        <position position="63"/>
    </location>
    <ligand>
        <name>(R)-pantoate</name>
        <dbReference type="ChEBI" id="CHEBI:15980"/>
    </ligand>
</feature>
<dbReference type="InterPro" id="IPR014729">
    <property type="entry name" value="Rossmann-like_a/b/a_fold"/>
</dbReference>
<dbReference type="InterPro" id="IPR003721">
    <property type="entry name" value="Pantoate_ligase"/>
</dbReference>
<dbReference type="RefSeq" id="WP_026288924.1">
    <property type="nucleotide sequence ID" value="NZ_MUZR01000017.1"/>
</dbReference>
<dbReference type="Proteomes" id="UP000189177">
    <property type="component" value="Unassembled WGS sequence"/>
</dbReference>
<evidence type="ECO:0000256" key="1">
    <source>
        <dbReference type="ARBA" id="ARBA00004990"/>
    </source>
</evidence>
<comment type="miscellaneous">
    <text evidence="8">The reaction proceeds by a bi uni uni bi ping pong mechanism.</text>
</comment>
<comment type="subunit">
    <text evidence="8">Homodimer.</text>
</comment>
<proteinExistence type="inferred from homology"/>
<feature type="binding site" evidence="8">
    <location>
        <position position="180"/>
    </location>
    <ligand>
        <name>ATP</name>
        <dbReference type="ChEBI" id="CHEBI:30616"/>
    </ligand>
</feature>
<evidence type="ECO:0000256" key="6">
    <source>
        <dbReference type="ARBA" id="ARBA00022840"/>
    </source>
</evidence>
<dbReference type="SUPFAM" id="SSF52374">
    <property type="entry name" value="Nucleotidylyl transferase"/>
    <property type="match status" value="1"/>
</dbReference>
<dbReference type="AlphaFoldDB" id="A0A1V2ZZ62"/>
<dbReference type="HAMAP" id="MF_00158">
    <property type="entry name" value="PanC"/>
    <property type="match status" value="1"/>
</dbReference>
<comment type="subcellular location">
    <subcellularLocation>
        <location evidence="8">Cytoplasm</location>
    </subcellularLocation>
</comment>
<evidence type="ECO:0000256" key="2">
    <source>
        <dbReference type="ARBA" id="ARBA00009256"/>
    </source>
</evidence>
<organism evidence="9 10">
    <name type="scientific">Thioalkalivibrio halophilus</name>
    <dbReference type="NCBI Taxonomy" id="252474"/>
    <lineage>
        <taxon>Bacteria</taxon>
        <taxon>Pseudomonadati</taxon>
        <taxon>Pseudomonadota</taxon>
        <taxon>Gammaproteobacteria</taxon>
        <taxon>Chromatiales</taxon>
        <taxon>Ectothiorhodospiraceae</taxon>
        <taxon>Thioalkalivibrio</taxon>
    </lineage>
</organism>
<evidence type="ECO:0000256" key="7">
    <source>
        <dbReference type="ARBA" id="ARBA00048258"/>
    </source>
</evidence>
<gene>
    <name evidence="8" type="primary">panC</name>
    <name evidence="9" type="ORF">B1A74_06285</name>
</gene>
<dbReference type="UniPathway" id="UPA00028">
    <property type="reaction ID" value="UER00005"/>
</dbReference>
<feature type="binding site" evidence="8">
    <location>
        <begin position="188"/>
        <end position="191"/>
    </location>
    <ligand>
        <name>ATP</name>
        <dbReference type="ChEBI" id="CHEBI:30616"/>
    </ligand>
</feature>
<evidence type="ECO:0000256" key="3">
    <source>
        <dbReference type="ARBA" id="ARBA00022598"/>
    </source>
</evidence>
<dbReference type="InterPro" id="IPR042176">
    <property type="entry name" value="Pantoate_ligase_C"/>
</dbReference>
<dbReference type="GO" id="GO:0005829">
    <property type="term" value="C:cytosol"/>
    <property type="evidence" value="ECO:0007669"/>
    <property type="project" value="TreeGrafter"/>
</dbReference>
<dbReference type="CDD" id="cd00560">
    <property type="entry name" value="PanC"/>
    <property type="match status" value="1"/>
</dbReference>
<feature type="binding site" evidence="8">
    <location>
        <begin position="151"/>
        <end position="154"/>
    </location>
    <ligand>
        <name>ATP</name>
        <dbReference type="ChEBI" id="CHEBI:30616"/>
    </ligand>
</feature>
<dbReference type="NCBIfam" id="TIGR00018">
    <property type="entry name" value="panC"/>
    <property type="match status" value="1"/>
</dbReference>
<evidence type="ECO:0000256" key="8">
    <source>
        <dbReference type="HAMAP-Rule" id="MF_00158"/>
    </source>
</evidence>
<dbReference type="FunFam" id="3.40.50.620:FF:000013">
    <property type="entry name" value="Pantothenate synthetase"/>
    <property type="match status" value="1"/>
</dbReference>
<dbReference type="EC" id="6.3.2.1" evidence="8"/>
<dbReference type="PANTHER" id="PTHR21299">
    <property type="entry name" value="CYTIDYLATE KINASE/PANTOATE-BETA-ALANINE LIGASE"/>
    <property type="match status" value="1"/>
</dbReference>
<dbReference type="PANTHER" id="PTHR21299:SF1">
    <property type="entry name" value="PANTOATE--BETA-ALANINE LIGASE"/>
    <property type="match status" value="1"/>
</dbReference>
<protein>
    <recommendedName>
        <fullName evidence="8">Pantothenate synthetase</fullName>
        <shortName evidence="8">PS</shortName>
        <ecNumber evidence="8">6.3.2.1</ecNumber>
    </recommendedName>
    <alternativeName>
        <fullName evidence="8">Pantoate--beta-alanine ligase</fullName>
    </alternativeName>
    <alternativeName>
        <fullName evidence="8">Pantoate-activating enzyme</fullName>
    </alternativeName>
</protein>
<reference evidence="9 10" key="1">
    <citation type="submission" date="2017-02" db="EMBL/GenBank/DDBJ databases">
        <title>Genomic diversity within the haloalkaliphilic genus Thioalkalivibrio.</title>
        <authorList>
            <person name="Ahn A.-C."/>
            <person name="Meier-Kolthoff J."/>
            <person name="Overmars L."/>
            <person name="Richter M."/>
            <person name="Woyke T."/>
            <person name="Sorokin D.Y."/>
            <person name="Muyzer G."/>
        </authorList>
    </citation>
    <scope>NUCLEOTIDE SEQUENCE [LARGE SCALE GENOMIC DNA]</scope>
    <source>
        <strain evidence="9 10">HL17</strain>
    </source>
</reference>
<keyword evidence="10" id="KW-1185">Reference proteome</keyword>
<feature type="binding site" evidence="8">
    <location>
        <position position="157"/>
    </location>
    <ligand>
        <name>(R)-pantoate</name>
        <dbReference type="ChEBI" id="CHEBI:15980"/>
    </ligand>
</feature>
<feature type="active site" description="Proton donor" evidence="8">
    <location>
        <position position="39"/>
    </location>
</feature>
<comment type="pathway">
    <text evidence="1 8">Cofactor biosynthesis; (R)-pantothenate biosynthesis; (R)-pantothenate from (R)-pantoate and beta-alanine: step 1/1.</text>
</comment>